<dbReference type="InterPro" id="IPR002347">
    <property type="entry name" value="SDR_fam"/>
</dbReference>
<gene>
    <name evidence="2" type="ORF">BN1208_0923</name>
</gene>
<evidence type="ECO:0000256" key="1">
    <source>
        <dbReference type="ARBA" id="ARBA00006484"/>
    </source>
</evidence>
<dbReference type="KEGG" id="mbat:BN1208_0923"/>
<dbReference type="HOGENOM" id="CLU_010194_1_2_4"/>
<dbReference type="Proteomes" id="UP000064007">
    <property type="component" value="Chromosome 1"/>
</dbReference>
<dbReference type="PANTHER" id="PTHR42879">
    <property type="entry name" value="3-OXOACYL-(ACYL-CARRIER-PROTEIN) REDUCTASE"/>
    <property type="match status" value="1"/>
</dbReference>
<dbReference type="FunFam" id="3.40.50.720:FF:000084">
    <property type="entry name" value="Short-chain dehydrogenase reductase"/>
    <property type="match status" value="1"/>
</dbReference>
<protein>
    <submittedName>
        <fullName evidence="2">3-oxoacyl-[acyl-carrier protein] reductase</fullName>
    </submittedName>
</protein>
<dbReference type="STRING" id="1581557.BN1208_0923"/>
<name>A0A0D6EW18_9PROT</name>
<dbReference type="PRINTS" id="PR00081">
    <property type="entry name" value="GDHRDH"/>
</dbReference>
<proteinExistence type="inferred from homology"/>
<evidence type="ECO:0000313" key="3">
    <source>
        <dbReference type="Proteomes" id="UP000064007"/>
    </source>
</evidence>
<sequence>MIDYGFKNKIALITGGSRGIGLSIAESLAKQGAHIIICSRSKENLESASKALKKHNVEVLTIKVDALKQDAADFIVSEIKKRWDGVDILINNVGGGGRWGNERVEITNDSVWSEVFQKNALIAALLTSKLIPHMLKRKWGRVITISSIYGKEGGGRPWFAMAKSAEVALMKSLSLTNYLVRSGITFNTVAPGGIYIKGAGFEEELTKNPIKFKKMIEDEYPLGRMGTPEEVANVVTFLCSEQASLVNGSQITVDGGQTKSF</sequence>
<dbReference type="AlphaFoldDB" id="A0A0D6EW18"/>
<keyword evidence="3" id="KW-1185">Reference proteome</keyword>
<dbReference type="InterPro" id="IPR036291">
    <property type="entry name" value="NAD(P)-bd_dom_sf"/>
</dbReference>
<organism evidence="2 3">
    <name type="scientific">Candidatus Methylopumilus planktonicus</name>
    <dbReference type="NCBI Taxonomy" id="1581557"/>
    <lineage>
        <taxon>Bacteria</taxon>
        <taxon>Pseudomonadati</taxon>
        <taxon>Pseudomonadota</taxon>
        <taxon>Betaproteobacteria</taxon>
        <taxon>Nitrosomonadales</taxon>
        <taxon>Methylophilaceae</taxon>
        <taxon>Candidatus Methylopumilus</taxon>
    </lineage>
</organism>
<comment type="similarity">
    <text evidence="1">Belongs to the short-chain dehydrogenases/reductases (SDR) family.</text>
</comment>
<dbReference type="Pfam" id="PF13561">
    <property type="entry name" value="adh_short_C2"/>
    <property type="match status" value="1"/>
</dbReference>
<dbReference type="InterPro" id="IPR050259">
    <property type="entry name" value="SDR"/>
</dbReference>
<accession>A0A0D6EW18</accession>
<dbReference type="Gene3D" id="3.40.50.720">
    <property type="entry name" value="NAD(P)-binding Rossmann-like Domain"/>
    <property type="match status" value="1"/>
</dbReference>
<dbReference type="EMBL" id="LN827929">
    <property type="protein sequence ID" value="CEZ19807.1"/>
    <property type="molecule type" value="Genomic_DNA"/>
</dbReference>
<reference evidence="3" key="1">
    <citation type="submission" date="2014-12" db="EMBL/GenBank/DDBJ databases">
        <authorList>
            <person name="Salcher M.M."/>
        </authorList>
    </citation>
    <scope>NUCLEOTIDE SEQUENCE [LARGE SCALE GENOMIC DNA]</scope>
    <source>
        <strain evidence="3">MMS-10A-171</strain>
    </source>
</reference>
<dbReference type="SUPFAM" id="SSF51735">
    <property type="entry name" value="NAD(P)-binding Rossmann-fold domains"/>
    <property type="match status" value="1"/>
</dbReference>
<evidence type="ECO:0000313" key="2">
    <source>
        <dbReference type="EMBL" id="CEZ19807.1"/>
    </source>
</evidence>